<protein>
    <recommendedName>
        <fullName evidence="5">Pectate lyase superfamily protein domain-containing protein</fullName>
    </recommendedName>
</protein>
<evidence type="ECO:0000259" key="1">
    <source>
        <dbReference type="Pfam" id="PF12708"/>
    </source>
</evidence>
<feature type="domain" description="DUF4955" evidence="2">
    <location>
        <begin position="365"/>
        <end position="502"/>
    </location>
</feature>
<dbReference type="Proteomes" id="UP000239522">
    <property type="component" value="Unassembled WGS sequence"/>
</dbReference>
<dbReference type="Pfam" id="PF16315">
    <property type="entry name" value="DUF4955"/>
    <property type="match status" value="1"/>
</dbReference>
<dbReference type="SUPFAM" id="SSF51126">
    <property type="entry name" value="Pectin lyase-like"/>
    <property type="match status" value="1"/>
</dbReference>
<evidence type="ECO:0000313" key="3">
    <source>
        <dbReference type="EMBL" id="PQB08929.1"/>
    </source>
</evidence>
<sequence length="509" mass="56321">MVYQNTEAQIPPSWQNYLDAQTTGAQPILPNFSFSGYRFSEESLPDTSSWAVFDVTNYGAVANDGNYDEVAIQSAINAAQASNGPAVVYFPSGRFRISSDNDITKSIQVNRSNIVLKGSGSGAGGTEIFSDKSRDRAWQFKFMPSTTNASVLATIASPVLRNDYAIKVSPGHTLQVGQYVSVTHKSQEFATAYYDNLFIPFDVWFRLKNNYSEKGVAKNGGGMSLFENHLVTAIDGNVVTFKNPIQIDLPAIPGKSYTLRNLTTIDEVGVEDIRFTGNWPSVGETFVHHKNKLHDYAWNALQLSNVSNAWVKNCEFQDWSQVMSIAHSIAVTVQNVVITGKKAHASFVNKRSYGLLFKDCEDKAGMHHGPGVGYSGVNTVYLRYKMKNGQRIDSHSGSPYATLLDDVRGGGVLSGNGGPHQSYPHHGRHFVFWNFKHSSNSTYNYDFWKTSSRSSHTFAEPYFIGLQSGSSTVNFTNEGLDELRGQQVEPSSLFEAQLKLRLITKVSKK</sequence>
<gene>
    <name evidence="3" type="ORF">BST83_00795</name>
</gene>
<accession>A0A2S7L1X6</accession>
<proteinExistence type="predicted"/>
<dbReference type="Pfam" id="PF12708">
    <property type="entry name" value="Pect-lyase_RHGA_epim"/>
    <property type="match status" value="1"/>
</dbReference>
<dbReference type="Gene3D" id="2.160.20.10">
    <property type="entry name" value="Single-stranded right-handed beta-helix, Pectin lyase-like"/>
    <property type="match status" value="2"/>
</dbReference>
<dbReference type="InterPro" id="IPR012334">
    <property type="entry name" value="Pectin_lyas_fold"/>
</dbReference>
<dbReference type="AlphaFoldDB" id="A0A2S7L1X6"/>
<dbReference type="InterPro" id="IPR011050">
    <property type="entry name" value="Pectin_lyase_fold/virulence"/>
</dbReference>
<feature type="domain" description="Rhamnogalacturonase A/B/Epimerase-like pectate lyase" evidence="1">
    <location>
        <begin position="53"/>
        <end position="121"/>
    </location>
</feature>
<dbReference type="InterPro" id="IPR024535">
    <property type="entry name" value="RHGA/B-epi-like_pectate_lyase"/>
</dbReference>
<name>A0A2S7L1X6_9FLAO</name>
<keyword evidence="4" id="KW-1185">Reference proteome</keyword>
<comment type="caution">
    <text evidence="3">The sequence shown here is derived from an EMBL/GenBank/DDBJ whole genome shotgun (WGS) entry which is preliminary data.</text>
</comment>
<dbReference type="InterPro" id="IPR032532">
    <property type="entry name" value="DUF4955"/>
</dbReference>
<organism evidence="3 4">
    <name type="scientific">Polaribacter filamentus</name>
    <dbReference type="NCBI Taxonomy" id="53483"/>
    <lineage>
        <taxon>Bacteria</taxon>
        <taxon>Pseudomonadati</taxon>
        <taxon>Bacteroidota</taxon>
        <taxon>Flavobacteriia</taxon>
        <taxon>Flavobacteriales</taxon>
        <taxon>Flavobacteriaceae</taxon>
    </lineage>
</organism>
<evidence type="ECO:0000313" key="4">
    <source>
        <dbReference type="Proteomes" id="UP000239522"/>
    </source>
</evidence>
<evidence type="ECO:0000259" key="2">
    <source>
        <dbReference type="Pfam" id="PF16315"/>
    </source>
</evidence>
<evidence type="ECO:0008006" key="5">
    <source>
        <dbReference type="Google" id="ProtNLM"/>
    </source>
</evidence>
<reference evidence="3 4" key="1">
    <citation type="submission" date="2016-11" db="EMBL/GenBank/DDBJ databases">
        <title>Trade-off between light-utilization and light-protection in marine flavobacteria.</title>
        <authorList>
            <person name="Kumagai Y."/>
        </authorList>
    </citation>
    <scope>NUCLEOTIDE SEQUENCE [LARGE SCALE GENOMIC DNA]</scope>
    <source>
        <strain evidence="3 4">ATCC 700397</strain>
    </source>
</reference>
<dbReference type="EMBL" id="MQUA01000004">
    <property type="protein sequence ID" value="PQB08929.1"/>
    <property type="molecule type" value="Genomic_DNA"/>
</dbReference>